<keyword evidence="2" id="KW-1185">Reference proteome</keyword>
<evidence type="ECO:0000313" key="1">
    <source>
        <dbReference type="EMBL" id="NML18117.1"/>
    </source>
</evidence>
<sequence>MQTERSDRERSIETLCRIEPTVAAARELALRLFGLARRVVTSTDSIVDCPRRAPARCQICNALRQGLRLICQPCEPRSVLHVEQRAGSGPGQLAEEPQAADDGKAELDLMGIRPRHLNWALLQRLRERQVYIGVGT</sequence>
<gene>
    <name evidence="1" type="ORF">HHL10_24400</name>
</gene>
<dbReference type="AlphaFoldDB" id="A0A848FD32"/>
<comment type="caution">
    <text evidence="1">The sequence shown here is derived from an EMBL/GenBank/DDBJ whole genome shotgun (WGS) entry which is preliminary data.</text>
</comment>
<dbReference type="Proteomes" id="UP000574067">
    <property type="component" value="Unassembled WGS sequence"/>
</dbReference>
<evidence type="ECO:0000313" key="2">
    <source>
        <dbReference type="Proteomes" id="UP000574067"/>
    </source>
</evidence>
<dbReference type="EMBL" id="JABBFW010000027">
    <property type="protein sequence ID" value="NML18117.1"/>
    <property type="molecule type" value="Genomic_DNA"/>
</dbReference>
<protein>
    <submittedName>
        <fullName evidence="1">Uncharacterized protein</fullName>
    </submittedName>
</protein>
<accession>A0A848FD32</accession>
<organism evidence="1 2">
    <name type="scientific">Azohydromonas caseinilytica</name>
    <dbReference type="NCBI Taxonomy" id="2728836"/>
    <lineage>
        <taxon>Bacteria</taxon>
        <taxon>Pseudomonadati</taxon>
        <taxon>Pseudomonadota</taxon>
        <taxon>Betaproteobacteria</taxon>
        <taxon>Burkholderiales</taxon>
        <taxon>Sphaerotilaceae</taxon>
        <taxon>Azohydromonas</taxon>
    </lineage>
</organism>
<dbReference type="RefSeq" id="WP_169163019.1">
    <property type="nucleotide sequence ID" value="NZ_JABBFW010000027.1"/>
</dbReference>
<reference evidence="1 2" key="1">
    <citation type="submission" date="2020-04" db="EMBL/GenBank/DDBJ databases">
        <title>Azohydromonas sp. isolated from soil.</title>
        <authorList>
            <person name="Dahal R.H."/>
        </authorList>
    </citation>
    <scope>NUCLEOTIDE SEQUENCE [LARGE SCALE GENOMIC DNA]</scope>
    <source>
        <strain evidence="1 2">G-1-1-14</strain>
    </source>
</reference>
<proteinExistence type="predicted"/>
<name>A0A848FD32_9BURK</name>